<gene>
    <name evidence="1" type="ORF">Tco_0653020</name>
    <name evidence="2" type="ORF">Tco_0821366</name>
</gene>
<organism evidence="2 3">
    <name type="scientific">Tanacetum coccineum</name>
    <dbReference type="NCBI Taxonomy" id="301880"/>
    <lineage>
        <taxon>Eukaryota</taxon>
        <taxon>Viridiplantae</taxon>
        <taxon>Streptophyta</taxon>
        <taxon>Embryophyta</taxon>
        <taxon>Tracheophyta</taxon>
        <taxon>Spermatophyta</taxon>
        <taxon>Magnoliopsida</taxon>
        <taxon>eudicotyledons</taxon>
        <taxon>Gunneridae</taxon>
        <taxon>Pentapetalae</taxon>
        <taxon>asterids</taxon>
        <taxon>campanulids</taxon>
        <taxon>Asterales</taxon>
        <taxon>Asteraceae</taxon>
        <taxon>Asteroideae</taxon>
        <taxon>Anthemideae</taxon>
        <taxon>Anthemidinae</taxon>
        <taxon>Tanacetum</taxon>
    </lineage>
</organism>
<protein>
    <submittedName>
        <fullName evidence="2">Uncharacterized protein</fullName>
    </submittedName>
</protein>
<keyword evidence="3" id="KW-1185">Reference proteome</keyword>
<reference evidence="2" key="2">
    <citation type="submission" date="2022-01" db="EMBL/GenBank/DDBJ databases">
        <authorList>
            <person name="Yamashiro T."/>
            <person name="Shiraishi A."/>
            <person name="Satake H."/>
            <person name="Nakayama K."/>
        </authorList>
    </citation>
    <scope>NUCLEOTIDE SEQUENCE</scope>
</reference>
<evidence type="ECO:0000313" key="1">
    <source>
        <dbReference type="EMBL" id="GJS58236.1"/>
    </source>
</evidence>
<name>A0ABQ5AEN5_9ASTR</name>
<sequence length="261" mass="29573">MEGSYYSFPCSIFPSGRTVKLRNDILMFQQHQGESLSEALLEDLSLYDNESCNEPRDFAALVKAISLPQDVPSTSDGRLIELENQVQRLMEAHLAPKQPTQVNKVTSMKAKIAVGERITRSVFGVKGVNLGDEESPYWTMIGKKESYKPRPSSDGVGAQTPYYARKDFLDCHLLGEWKIARDDEINPFKDVLVFRRMVEFLGAIPINLKSNMWESEDLIENPINWDKPPKDGDGAWHAKIWIIDPEGAERILKTLQSFPPT</sequence>
<accession>A0ABQ5AEN5</accession>
<dbReference type="Proteomes" id="UP001151760">
    <property type="component" value="Unassembled WGS sequence"/>
</dbReference>
<reference evidence="2" key="1">
    <citation type="journal article" date="2022" name="Int. J. Mol. Sci.">
        <title>Draft Genome of Tanacetum Coccineum: Genomic Comparison of Closely Related Tanacetum-Family Plants.</title>
        <authorList>
            <person name="Yamashiro T."/>
            <person name="Shiraishi A."/>
            <person name="Nakayama K."/>
            <person name="Satake H."/>
        </authorList>
    </citation>
    <scope>NUCLEOTIDE SEQUENCE</scope>
</reference>
<evidence type="ECO:0000313" key="3">
    <source>
        <dbReference type="Proteomes" id="UP001151760"/>
    </source>
</evidence>
<dbReference type="EMBL" id="BQNB010012176">
    <property type="protein sequence ID" value="GJT00197.1"/>
    <property type="molecule type" value="Genomic_DNA"/>
</dbReference>
<comment type="caution">
    <text evidence="2">The sequence shown here is derived from an EMBL/GenBank/DDBJ whole genome shotgun (WGS) entry which is preliminary data.</text>
</comment>
<evidence type="ECO:0000313" key="2">
    <source>
        <dbReference type="EMBL" id="GJT00197.1"/>
    </source>
</evidence>
<dbReference type="EMBL" id="BQNB010009064">
    <property type="protein sequence ID" value="GJS58236.1"/>
    <property type="molecule type" value="Genomic_DNA"/>
</dbReference>
<proteinExistence type="predicted"/>